<keyword evidence="3" id="KW-1185">Reference proteome</keyword>
<evidence type="ECO:0000256" key="1">
    <source>
        <dbReference type="SAM" id="Phobius"/>
    </source>
</evidence>
<dbReference type="OrthoDB" id="1820206at2"/>
<gene>
    <name evidence="2" type="ORF">CUS_7250</name>
</gene>
<keyword evidence="1" id="KW-0812">Transmembrane</keyword>
<dbReference type="EMBL" id="ADKM02000091">
    <property type="protein sequence ID" value="EGC02590.1"/>
    <property type="molecule type" value="Genomic_DNA"/>
</dbReference>
<accession>E9SDQ1</accession>
<proteinExistence type="predicted"/>
<dbReference type="AlphaFoldDB" id="E9SDQ1"/>
<evidence type="ECO:0000313" key="2">
    <source>
        <dbReference type="EMBL" id="EGC02590.1"/>
    </source>
</evidence>
<keyword evidence="1" id="KW-1133">Transmembrane helix</keyword>
<sequence>MKQDKTIKELYEKYKKPDMTRAERQELMETIYRERYKQDPRKPITQKGQALLNLVFGAVMTVESVLELTCARLLGSNGLGILSMVSMAVILLMIFFEHKRKKEPADEMTKTFMLKAASLAAVCELTVMFVMMLAVIIVNNARGINNIVVNCDQLFDTASLLLGVYMTVRYGAYLWLDRAPACEEE</sequence>
<keyword evidence="1" id="KW-0472">Membrane</keyword>
<dbReference type="eggNOG" id="ENOG5032KTW">
    <property type="taxonomic scope" value="Bacteria"/>
</dbReference>
<dbReference type="Proteomes" id="UP000004259">
    <property type="component" value="Unassembled WGS sequence"/>
</dbReference>
<dbReference type="RefSeq" id="WP_002850512.1">
    <property type="nucleotide sequence ID" value="NZ_ADKM02000091.1"/>
</dbReference>
<protein>
    <submittedName>
        <fullName evidence="2">Conserved domain protein</fullName>
    </submittedName>
</protein>
<comment type="caution">
    <text evidence="2">The sequence shown here is derived from an EMBL/GenBank/DDBJ whole genome shotgun (WGS) entry which is preliminary data.</text>
</comment>
<dbReference type="STRING" id="246199.CUS_7250"/>
<name>E9SDQ1_RUMAL</name>
<feature type="transmembrane region" description="Helical" evidence="1">
    <location>
        <begin position="78"/>
        <end position="96"/>
    </location>
</feature>
<organism evidence="2 3">
    <name type="scientific">Ruminococcus albus 8</name>
    <dbReference type="NCBI Taxonomy" id="246199"/>
    <lineage>
        <taxon>Bacteria</taxon>
        <taxon>Bacillati</taxon>
        <taxon>Bacillota</taxon>
        <taxon>Clostridia</taxon>
        <taxon>Eubacteriales</taxon>
        <taxon>Oscillospiraceae</taxon>
        <taxon>Ruminococcus</taxon>
    </lineage>
</organism>
<reference evidence="2 3" key="1">
    <citation type="submission" date="2011-02" db="EMBL/GenBank/DDBJ databases">
        <authorList>
            <person name="Nelson K.E."/>
            <person name="Sutton G."/>
            <person name="Torralba M."/>
            <person name="Durkin S."/>
            <person name="Harkins D."/>
            <person name="Montgomery R."/>
            <person name="Ziemer C."/>
            <person name="Klaassens E."/>
            <person name="Ocuiv P."/>
            <person name="Morrison M."/>
        </authorList>
    </citation>
    <scope>NUCLEOTIDE SEQUENCE [LARGE SCALE GENOMIC DNA]</scope>
    <source>
        <strain evidence="2 3">8</strain>
    </source>
</reference>
<evidence type="ECO:0000313" key="3">
    <source>
        <dbReference type="Proteomes" id="UP000004259"/>
    </source>
</evidence>
<feature type="transmembrane region" description="Helical" evidence="1">
    <location>
        <begin position="117"/>
        <end position="138"/>
    </location>
</feature>